<comment type="caution">
    <text evidence="3">The sequence shown here is derived from an EMBL/GenBank/DDBJ whole genome shotgun (WGS) entry which is preliminary data.</text>
</comment>
<dbReference type="InterPro" id="IPR005627">
    <property type="entry name" value="CutC-like"/>
</dbReference>
<evidence type="ECO:0000256" key="1">
    <source>
        <dbReference type="ARBA" id="ARBA00007768"/>
    </source>
</evidence>
<comment type="caution">
    <text evidence="2">Once thought to be involved in copper homeostasis, experiments in E.coli have shown this is not the case.</text>
</comment>
<dbReference type="AlphaFoldDB" id="A0A022L4J3"/>
<keyword evidence="2" id="KW-0963">Cytoplasm</keyword>
<evidence type="ECO:0000313" key="4">
    <source>
        <dbReference type="Proteomes" id="UP000019754"/>
    </source>
</evidence>
<organism evidence="3 4">
    <name type="scientific">Brachybacterium muris UCD-AY4</name>
    <dbReference type="NCBI Taxonomy" id="1249481"/>
    <lineage>
        <taxon>Bacteria</taxon>
        <taxon>Bacillati</taxon>
        <taxon>Actinomycetota</taxon>
        <taxon>Actinomycetes</taxon>
        <taxon>Micrococcales</taxon>
        <taxon>Dermabacteraceae</taxon>
        <taxon>Brachybacterium</taxon>
    </lineage>
</organism>
<dbReference type="InterPro" id="IPR036822">
    <property type="entry name" value="CutC-like_dom_sf"/>
</dbReference>
<keyword evidence="4" id="KW-1185">Reference proteome</keyword>
<proteinExistence type="inferred from homology"/>
<accession>A0A022L4J3</accession>
<dbReference type="PANTHER" id="PTHR12598">
    <property type="entry name" value="COPPER HOMEOSTASIS PROTEIN CUTC"/>
    <property type="match status" value="1"/>
</dbReference>
<dbReference type="EMBL" id="AORC01000003">
    <property type="protein sequence ID" value="EYT50722.1"/>
    <property type="molecule type" value="Genomic_DNA"/>
</dbReference>
<comment type="similarity">
    <text evidence="1 2">Belongs to the CutC family.</text>
</comment>
<evidence type="ECO:0000256" key="2">
    <source>
        <dbReference type="HAMAP-Rule" id="MF_00795"/>
    </source>
</evidence>
<evidence type="ECO:0000313" key="3">
    <source>
        <dbReference type="EMBL" id="EYT50722.1"/>
    </source>
</evidence>
<dbReference type="Proteomes" id="UP000019754">
    <property type="component" value="Unassembled WGS sequence"/>
</dbReference>
<gene>
    <name evidence="2" type="primary">cutC</name>
    <name evidence="3" type="ORF">D641_0102600</name>
</gene>
<name>A0A022L4J3_9MICO</name>
<dbReference type="GO" id="GO:0005507">
    <property type="term" value="F:copper ion binding"/>
    <property type="evidence" value="ECO:0007669"/>
    <property type="project" value="TreeGrafter"/>
</dbReference>
<comment type="subcellular location">
    <subcellularLocation>
        <location evidence="2">Cytoplasm</location>
    </subcellularLocation>
</comment>
<dbReference type="RefSeq" id="WP_017822237.1">
    <property type="nucleotide sequence ID" value="NZ_AORC01000003.1"/>
</dbReference>
<sequence length="265" mass="27343">MSIRVEIAVQDVAGLEVAARAGAHRAELCVDLDRGGLTPPVALVEECARRATSLLDAQQARPHFDVHVLIRSRAGDGDFLGRPAEFVYTPEEIALMAEQAAASVQAGAAGIVFGALTPEGRLDLPAIEQVRDAALEAAQSTLRSVTLTAHRALDAMPAADHRVEAVEQLLGAGFHRILSSGGAARALDGADDLARMVEASEGLLDVCAGGGVRPADIADLVHRSHVGDVHLSARRRPGAPLEPDAPDTPTDPAIAAAAVDAAGAL</sequence>
<dbReference type="HOGENOM" id="CLU_050555_3_2_11"/>
<dbReference type="HAMAP" id="MF_00795">
    <property type="entry name" value="CutC"/>
    <property type="match status" value="1"/>
</dbReference>
<protein>
    <recommendedName>
        <fullName evidence="2">PF03932 family protein CutC</fullName>
    </recommendedName>
</protein>
<dbReference type="PANTHER" id="PTHR12598:SF0">
    <property type="entry name" value="COPPER HOMEOSTASIS PROTEIN CUTC HOMOLOG"/>
    <property type="match status" value="1"/>
</dbReference>
<reference evidence="3 4" key="1">
    <citation type="journal article" date="2013" name="Genome Announc.">
        <title>Draft genome sequence of an Actinobacterium, Brachybacterium muris strain UCD-AY4.</title>
        <authorList>
            <person name="Lo J.R."/>
            <person name="Lang J.M."/>
            <person name="Darling A.E."/>
            <person name="Eisen J.A."/>
            <person name="Coil D.A."/>
        </authorList>
    </citation>
    <scope>NUCLEOTIDE SEQUENCE [LARGE SCALE GENOMIC DNA]</scope>
    <source>
        <strain evidence="3 4">UCD-AY4</strain>
    </source>
</reference>
<dbReference type="SUPFAM" id="SSF110395">
    <property type="entry name" value="CutC-like"/>
    <property type="match status" value="1"/>
</dbReference>
<dbReference type="Pfam" id="PF03932">
    <property type="entry name" value="CutC"/>
    <property type="match status" value="1"/>
</dbReference>
<dbReference type="GO" id="GO:0005737">
    <property type="term" value="C:cytoplasm"/>
    <property type="evidence" value="ECO:0007669"/>
    <property type="project" value="UniProtKB-SubCell"/>
</dbReference>
<dbReference type="OrthoDB" id="9815677at2"/>
<dbReference type="STRING" id="1249481.D641_0102600"/>
<dbReference type="Gene3D" id="3.20.20.380">
    <property type="entry name" value="Copper homeostasis (CutC) domain"/>
    <property type="match status" value="1"/>
</dbReference>